<organism evidence="4 5">
    <name type="scientific">Psychromicrobium silvestre</name>
    <dbReference type="NCBI Taxonomy" id="1645614"/>
    <lineage>
        <taxon>Bacteria</taxon>
        <taxon>Bacillati</taxon>
        <taxon>Actinomycetota</taxon>
        <taxon>Actinomycetes</taxon>
        <taxon>Micrococcales</taxon>
        <taxon>Micrococcaceae</taxon>
        <taxon>Psychromicrobium</taxon>
    </lineage>
</organism>
<dbReference type="InterPro" id="IPR008984">
    <property type="entry name" value="SMAD_FHA_dom_sf"/>
</dbReference>
<keyword evidence="5" id="KW-1185">Reference proteome</keyword>
<name>A0A7Y9LW17_9MICC</name>
<dbReference type="CDD" id="cd00060">
    <property type="entry name" value="FHA"/>
    <property type="match status" value="1"/>
</dbReference>
<dbReference type="SUPFAM" id="SSF49879">
    <property type="entry name" value="SMAD/FHA domain"/>
    <property type="match status" value="1"/>
</dbReference>
<dbReference type="RefSeq" id="WP_179390246.1">
    <property type="nucleotide sequence ID" value="NZ_JACBYQ010000002.1"/>
</dbReference>
<evidence type="ECO:0000313" key="4">
    <source>
        <dbReference type="EMBL" id="NYE96616.1"/>
    </source>
</evidence>
<evidence type="ECO:0000256" key="2">
    <source>
        <dbReference type="SAM" id="MobiDB-lite"/>
    </source>
</evidence>
<evidence type="ECO:0000259" key="3">
    <source>
        <dbReference type="PROSITE" id="PS50006"/>
    </source>
</evidence>
<protein>
    <recommendedName>
        <fullName evidence="3">FHA domain-containing protein</fullName>
    </recommendedName>
</protein>
<comment type="caution">
    <text evidence="4">The sequence shown here is derived from an EMBL/GenBank/DDBJ whole genome shotgun (WGS) entry which is preliminary data.</text>
</comment>
<dbReference type="AlphaFoldDB" id="A0A7Y9LW17"/>
<evidence type="ECO:0000313" key="5">
    <source>
        <dbReference type="Proteomes" id="UP000521748"/>
    </source>
</evidence>
<reference evidence="4 5" key="1">
    <citation type="submission" date="2020-07" db="EMBL/GenBank/DDBJ databases">
        <title>Sequencing the genomes of 1000 actinobacteria strains.</title>
        <authorList>
            <person name="Klenk H.-P."/>
        </authorList>
    </citation>
    <scope>NUCLEOTIDE SEQUENCE [LARGE SCALE GENOMIC DNA]</scope>
    <source>
        <strain evidence="4 5">DSM 102047</strain>
    </source>
</reference>
<evidence type="ECO:0000256" key="1">
    <source>
        <dbReference type="ARBA" id="ARBA00022553"/>
    </source>
</evidence>
<feature type="region of interest" description="Disordered" evidence="2">
    <location>
        <begin position="326"/>
        <end position="426"/>
    </location>
</feature>
<feature type="domain" description="FHA" evidence="3">
    <location>
        <begin position="510"/>
        <end position="566"/>
    </location>
</feature>
<accession>A0A7Y9LW17</accession>
<dbReference type="PROSITE" id="PS50006">
    <property type="entry name" value="FHA_DOMAIN"/>
    <property type="match status" value="1"/>
</dbReference>
<gene>
    <name evidence="4" type="ORF">FHU41_002866</name>
</gene>
<feature type="compositionally biased region" description="Low complexity" evidence="2">
    <location>
        <begin position="337"/>
        <end position="373"/>
    </location>
</feature>
<keyword evidence="1" id="KW-0597">Phosphoprotein</keyword>
<feature type="region of interest" description="Disordered" evidence="2">
    <location>
        <begin position="276"/>
        <end position="313"/>
    </location>
</feature>
<dbReference type="EMBL" id="JACBYQ010000002">
    <property type="protein sequence ID" value="NYE96616.1"/>
    <property type="molecule type" value="Genomic_DNA"/>
</dbReference>
<dbReference type="InterPro" id="IPR000253">
    <property type="entry name" value="FHA_dom"/>
</dbReference>
<dbReference type="Proteomes" id="UP000521748">
    <property type="component" value="Unassembled WGS sequence"/>
</dbReference>
<sequence>MSPKPLRPNRTTRMGENRMRISYTPGPWLGLLRSDTLIVLDESTEEKVITELWDFLGNAPKIHEVLNKVTTGFGTELTGMPSFGIITLGERPLAILRGEMNLLARSGTSEFEVSGREVTTWSERSLPTADQLTLRLGGVGESRPELPLAEGVVRLSSLLLGEPASAEPAGAEQISAEQVNAGQIEPTASADTALPSVPMTPIVPAQPAFAPQQPAEPEPAEQESAGPAETPFITPVQAPELSQEQPPAQVDEADLSRTLASSDFADLAEQPLSQAAEQPIEPGPSTAGALAESEEADQPLVTEAQESTTSYDHLWDRTVSRSVEDAAIRASEEAETPLEPVVAAEQAAPAAEELAAEAPEVPGAPEVAEAPPAFGQPVQPPSTAPASPFASGLIDSVPWQHTDADPSAASVQAGVPQPAPANADHDGQTVMRTELDDQPAPQQAFAEPAVGTGALVLARLCANGHANPPTYARCAACGQPMSGDALQVRRPVLGQMRISTGEVIDLDRSLVVGRQPSVSRVNGEGMPKLIQVRSQAGDISRSHVEIRLEGWDVVLVDLKATNGTVLVRDGQPPRRLGQGEQALLLNGDIAELGEDVSLRFEGLL</sequence>
<feature type="compositionally biased region" description="Low complexity" evidence="2">
    <location>
        <begin position="205"/>
        <end position="215"/>
    </location>
</feature>
<proteinExistence type="predicted"/>
<dbReference type="Gene3D" id="2.60.200.20">
    <property type="match status" value="1"/>
</dbReference>
<feature type="region of interest" description="Disordered" evidence="2">
    <location>
        <begin position="191"/>
        <end position="232"/>
    </location>
</feature>
<dbReference type="Pfam" id="PF00498">
    <property type="entry name" value="FHA"/>
    <property type="match status" value="1"/>
</dbReference>